<accession>A0A395HIL3</accession>
<reference evidence="2 3" key="1">
    <citation type="submission" date="2018-02" db="EMBL/GenBank/DDBJ databases">
        <title>The genomes of Aspergillus section Nigri reveals drivers in fungal speciation.</title>
        <authorList>
            <consortium name="DOE Joint Genome Institute"/>
            <person name="Vesth T.C."/>
            <person name="Nybo J."/>
            <person name="Theobald S."/>
            <person name="Brandl J."/>
            <person name="Frisvad J.C."/>
            <person name="Nielsen K.F."/>
            <person name="Lyhne E.K."/>
            <person name="Kogle M.E."/>
            <person name="Kuo A."/>
            <person name="Riley R."/>
            <person name="Clum A."/>
            <person name="Nolan M."/>
            <person name="Lipzen A."/>
            <person name="Salamov A."/>
            <person name="Henrissat B."/>
            <person name="Wiebenga A."/>
            <person name="De vries R.P."/>
            <person name="Grigoriev I.V."/>
            <person name="Mortensen U.H."/>
            <person name="Andersen M.R."/>
            <person name="Baker S.E."/>
        </authorList>
    </citation>
    <scope>NUCLEOTIDE SEQUENCE [LARGE SCALE GENOMIC DNA]</scope>
    <source>
        <strain evidence="2 3">CBS 101889</strain>
    </source>
</reference>
<dbReference type="Proteomes" id="UP000248961">
    <property type="component" value="Unassembled WGS sequence"/>
</dbReference>
<organism evidence="2 3">
    <name type="scientific">Aspergillus homomorphus (strain CBS 101889)</name>
    <dbReference type="NCBI Taxonomy" id="1450537"/>
    <lineage>
        <taxon>Eukaryota</taxon>
        <taxon>Fungi</taxon>
        <taxon>Dikarya</taxon>
        <taxon>Ascomycota</taxon>
        <taxon>Pezizomycotina</taxon>
        <taxon>Eurotiomycetes</taxon>
        <taxon>Eurotiomycetidae</taxon>
        <taxon>Eurotiales</taxon>
        <taxon>Aspergillaceae</taxon>
        <taxon>Aspergillus</taxon>
        <taxon>Aspergillus subgen. Circumdati</taxon>
    </lineage>
</organism>
<keyword evidence="3" id="KW-1185">Reference proteome</keyword>
<proteinExistence type="predicted"/>
<dbReference type="EMBL" id="KZ824328">
    <property type="protein sequence ID" value="RAL07600.1"/>
    <property type="molecule type" value="Genomic_DNA"/>
</dbReference>
<gene>
    <name evidence="2" type="ORF">BO97DRAFT_247299</name>
</gene>
<dbReference type="GeneID" id="37195120"/>
<evidence type="ECO:0000313" key="2">
    <source>
        <dbReference type="EMBL" id="RAL07600.1"/>
    </source>
</evidence>
<name>A0A395HIL3_ASPHC</name>
<feature type="compositionally biased region" description="Polar residues" evidence="1">
    <location>
        <begin position="49"/>
        <end position="59"/>
    </location>
</feature>
<sequence length="65" mass="7536">MRHEAGYCWRIHRKVERNTTRSEKNLGPEIHDNKQMSTLTTHHPPAPNASRNRISQPANQPIKPT</sequence>
<evidence type="ECO:0000313" key="3">
    <source>
        <dbReference type="Proteomes" id="UP000248961"/>
    </source>
</evidence>
<protein>
    <submittedName>
        <fullName evidence="2">Uncharacterized protein</fullName>
    </submittedName>
</protein>
<dbReference type="VEuPathDB" id="FungiDB:BO97DRAFT_247299"/>
<dbReference type="RefSeq" id="XP_025546754.1">
    <property type="nucleotide sequence ID" value="XM_025690831.1"/>
</dbReference>
<dbReference type="AlphaFoldDB" id="A0A395HIL3"/>
<feature type="region of interest" description="Disordered" evidence="1">
    <location>
        <begin position="15"/>
        <end position="65"/>
    </location>
</feature>
<feature type="compositionally biased region" description="Basic and acidic residues" evidence="1">
    <location>
        <begin position="16"/>
        <end position="34"/>
    </location>
</feature>
<evidence type="ECO:0000256" key="1">
    <source>
        <dbReference type="SAM" id="MobiDB-lite"/>
    </source>
</evidence>